<dbReference type="Proteomes" id="UP000298061">
    <property type="component" value="Unassembled WGS sequence"/>
</dbReference>
<evidence type="ECO:0000313" key="2">
    <source>
        <dbReference type="EMBL" id="TFY74850.1"/>
    </source>
</evidence>
<dbReference type="AlphaFoldDB" id="A0A4Y9ZKU9"/>
<proteinExistence type="predicted"/>
<keyword evidence="3" id="KW-1185">Reference proteome</keyword>
<evidence type="ECO:0000256" key="1">
    <source>
        <dbReference type="SAM" id="MobiDB-lite"/>
    </source>
</evidence>
<feature type="compositionally biased region" description="Basic residues" evidence="1">
    <location>
        <begin position="64"/>
        <end position="73"/>
    </location>
</feature>
<accession>A0A4Y9ZKU9</accession>
<feature type="compositionally biased region" description="Basic and acidic residues" evidence="1">
    <location>
        <begin position="1"/>
        <end position="10"/>
    </location>
</feature>
<organism evidence="2 3">
    <name type="scientific">Hericium alpestre</name>
    <dbReference type="NCBI Taxonomy" id="135208"/>
    <lineage>
        <taxon>Eukaryota</taxon>
        <taxon>Fungi</taxon>
        <taxon>Dikarya</taxon>
        <taxon>Basidiomycota</taxon>
        <taxon>Agaricomycotina</taxon>
        <taxon>Agaricomycetes</taxon>
        <taxon>Russulales</taxon>
        <taxon>Hericiaceae</taxon>
        <taxon>Hericium</taxon>
    </lineage>
</organism>
<feature type="region of interest" description="Disordered" evidence="1">
    <location>
        <begin position="1"/>
        <end position="22"/>
    </location>
</feature>
<feature type="region of interest" description="Disordered" evidence="1">
    <location>
        <begin position="38"/>
        <end position="113"/>
    </location>
</feature>
<evidence type="ECO:0000313" key="3">
    <source>
        <dbReference type="Proteomes" id="UP000298061"/>
    </source>
</evidence>
<reference evidence="2 3" key="1">
    <citation type="submission" date="2019-02" db="EMBL/GenBank/DDBJ databases">
        <title>Genome sequencing of the rare red list fungi Hericium alpestre (H. flagellum).</title>
        <authorList>
            <person name="Buettner E."/>
            <person name="Kellner H."/>
        </authorList>
    </citation>
    <scope>NUCLEOTIDE SEQUENCE [LARGE SCALE GENOMIC DNA]</scope>
    <source>
        <strain evidence="2 3">DSM 108284</strain>
    </source>
</reference>
<name>A0A4Y9ZKU9_9AGAM</name>
<protein>
    <submittedName>
        <fullName evidence="2">Uncharacterized protein</fullName>
    </submittedName>
</protein>
<sequence>MALVKGEHDIIQQPSFFDPLPGDYSADRLSLDDAAEDIQKAEKKAKQAAAEEALSSTDEDAKPPRRGGKRRKIKYDDQSFRRAVTRNMRDTSPLPDRAAAVDDERPCAAGASL</sequence>
<comment type="caution">
    <text evidence="2">The sequence shown here is derived from an EMBL/GenBank/DDBJ whole genome shotgun (WGS) entry which is preliminary data.</text>
</comment>
<dbReference type="EMBL" id="SFCI01001842">
    <property type="protein sequence ID" value="TFY74850.1"/>
    <property type="molecule type" value="Genomic_DNA"/>
</dbReference>
<gene>
    <name evidence="2" type="ORF">EWM64_g9163</name>
</gene>